<dbReference type="Proteomes" id="UP000008076">
    <property type="component" value="Unassembled WGS sequence"/>
</dbReference>
<dbReference type="VEuPathDB" id="AmoebaDB:EDI_217940"/>
<dbReference type="RefSeq" id="XP_001739725.1">
    <property type="nucleotide sequence ID" value="XM_001739673.1"/>
</dbReference>
<keyword evidence="1" id="KW-1133">Transmembrane helix</keyword>
<dbReference type="GeneID" id="5884867"/>
<keyword evidence="1" id="KW-0472">Membrane</keyword>
<dbReference type="EMBL" id="DS550122">
    <property type="protein sequence ID" value="EDR23889.1"/>
    <property type="molecule type" value="Genomic_DNA"/>
</dbReference>
<evidence type="ECO:0008006" key="4">
    <source>
        <dbReference type="Google" id="ProtNLM"/>
    </source>
</evidence>
<feature type="transmembrane region" description="Helical" evidence="1">
    <location>
        <begin position="46"/>
        <end position="70"/>
    </location>
</feature>
<proteinExistence type="predicted"/>
<dbReference type="AlphaFoldDB" id="B0ENK8"/>
<protein>
    <recommendedName>
        <fullName evidence="4">Tetraspanin-6</fullName>
    </recommendedName>
</protein>
<dbReference type="eggNOG" id="ENOG502RBY4">
    <property type="taxonomic scope" value="Eukaryota"/>
</dbReference>
<evidence type="ECO:0000313" key="3">
    <source>
        <dbReference type="Proteomes" id="UP000008076"/>
    </source>
</evidence>
<keyword evidence="3" id="KW-1185">Reference proteome</keyword>
<gene>
    <name evidence="2" type="ORF">EDI_217940</name>
</gene>
<name>B0ENK8_ENTDS</name>
<keyword evidence="1" id="KW-0812">Transmembrane</keyword>
<feature type="transmembrane region" description="Helical" evidence="1">
    <location>
        <begin position="165"/>
        <end position="192"/>
    </location>
</feature>
<sequence length="226" mass="24961">MPSTKRAFSTTSIFLFTLGTVGLLISVVLFVLLKNSMHFIPFGIKWILSFSICGSSVALITSLIGIYSGFQLKKIFIYIYIGGCVVVTILFLGTTVTSFIGVAFPDWSLTRFWNGLNSDQKAFTEVAYRCCGWKAYSQNDCAYYPIPGEVQAPCYAKLYFPYNGFIIMTLILGALASVMCVSFIGMAVYFIITFKVGNGSSSSAASKKNDGDYQRVIDEFSENIEE</sequence>
<feature type="transmembrane region" description="Helical" evidence="1">
    <location>
        <begin position="12"/>
        <end position="34"/>
    </location>
</feature>
<evidence type="ECO:0000313" key="2">
    <source>
        <dbReference type="EMBL" id="EDR23889.1"/>
    </source>
</evidence>
<dbReference type="OMA" id="MAPCYSK"/>
<feature type="transmembrane region" description="Helical" evidence="1">
    <location>
        <begin position="77"/>
        <end position="104"/>
    </location>
</feature>
<accession>B0ENK8</accession>
<evidence type="ECO:0000256" key="1">
    <source>
        <dbReference type="SAM" id="Phobius"/>
    </source>
</evidence>
<dbReference type="KEGG" id="edi:EDI_217940"/>
<organism evidence="3">
    <name type="scientific">Entamoeba dispar (strain ATCC PRA-260 / SAW760)</name>
    <dbReference type="NCBI Taxonomy" id="370354"/>
    <lineage>
        <taxon>Eukaryota</taxon>
        <taxon>Amoebozoa</taxon>
        <taxon>Evosea</taxon>
        <taxon>Archamoebae</taxon>
        <taxon>Mastigamoebida</taxon>
        <taxon>Entamoebidae</taxon>
        <taxon>Entamoeba</taxon>
    </lineage>
</organism>
<reference evidence="3" key="1">
    <citation type="submission" date="2007-12" db="EMBL/GenBank/DDBJ databases">
        <title>Annotation of Entamoeba dispar SAW760.</title>
        <authorList>
            <person name="Lorenzi H."/>
            <person name="Inman J."/>
            <person name="Schobel S."/>
            <person name="Amedeo P."/>
            <person name="Caler E."/>
        </authorList>
    </citation>
    <scope>NUCLEOTIDE SEQUENCE [LARGE SCALE GENOMIC DNA]</scope>
    <source>
        <strain evidence="3">ATCC PRA-260 / SAW760</strain>
    </source>
</reference>
<dbReference type="OrthoDB" id="27631at2759"/>